<comment type="caution">
    <text evidence="2">The sequence shown here is derived from an EMBL/GenBank/DDBJ whole genome shotgun (WGS) entry which is preliminary data.</text>
</comment>
<gene>
    <name evidence="2" type="ORF">HZF05_10375</name>
</gene>
<feature type="domain" description="WYL" evidence="1">
    <location>
        <begin position="8"/>
        <end position="67"/>
    </location>
</feature>
<evidence type="ECO:0000259" key="1">
    <source>
        <dbReference type="Pfam" id="PF13280"/>
    </source>
</evidence>
<proteinExistence type="predicted"/>
<evidence type="ECO:0000313" key="3">
    <source>
        <dbReference type="Proteomes" id="UP000570166"/>
    </source>
</evidence>
<dbReference type="InterPro" id="IPR026881">
    <property type="entry name" value="WYL_dom"/>
</dbReference>
<sequence length="156" mass="17855">MRPSPPLKSRHHIWMFYSSWGDAEPRWREVAPYGLLLGTHRYLVAKDIQRSDGVLRHCRVEGIFAVEILAESFEPDRGFDLCTHARAGFSSCVNLAEVETVNWRFAADAAERARRFVFHPDEFRVKNEDETVTVPSAPADCMRWAGSSFRGATRSR</sequence>
<keyword evidence="3" id="KW-1185">Reference proteome</keyword>
<name>A0A838L738_9SPHN</name>
<dbReference type="EMBL" id="JACEIB010000006">
    <property type="protein sequence ID" value="MBA2934502.1"/>
    <property type="molecule type" value="Genomic_DNA"/>
</dbReference>
<reference evidence="2 3" key="1">
    <citation type="submission" date="2020-07" db="EMBL/GenBank/DDBJ databases">
        <authorList>
            <person name="Sun Q."/>
        </authorList>
    </citation>
    <scope>NUCLEOTIDE SEQUENCE [LARGE SCALE GENOMIC DNA]</scope>
    <source>
        <strain evidence="2 3">CGMCC 1.13654</strain>
    </source>
</reference>
<dbReference type="RefSeq" id="WP_160365978.1">
    <property type="nucleotide sequence ID" value="NZ_JACEIB010000006.1"/>
</dbReference>
<protein>
    <submittedName>
        <fullName evidence="2">WYL domain-containing protein</fullName>
    </submittedName>
</protein>
<dbReference type="Proteomes" id="UP000570166">
    <property type="component" value="Unassembled WGS sequence"/>
</dbReference>
<accession>A0A838L738</accession>
<dbReference type="AlphaFoldDB" id="A0A838L738"/>
<organism evidence="2 3">
    <name type="scientific">Sphingomonas chungangi</name>
    <dbReference type="NCBI Taxonomy" id="2683589"/>
    <lineage>
        <taxon>Bacteria</taxon>
        <taxon>Pseudomonadati</taxon>
        <taxon>Pseudomonadota</taxon>
        <taxon>Alphaproteobacteria</taxon>
        <taxon>Sphingomonadales</taxon>
        <taxon>Sphingomonadaceae</taxon>
        <taxon>Sphingomonas</taxon>
    </lineage>
</organism>
<dbReference type="Pfam" id="PF13280">
    <property type="entry name" value="WYL"/>
    <property type="match status" value="1"/>
</dbReference>
<evidence type="ECO:0000313" key="2">
    <source>
        <dbReference type="EMBL" id="MBA2934502.1"/>
    </source>
</evidence>